<comment type="subcellular location">
    <subcellularLocation>
        <location evidence="13 14">Cytoplasm</location>
    </subcellularLocation>
</comment>
<feature type="binding site" evidence="13">
    <location>
        <position position="26"/>
    </location>
    <ligand>
        <name>UDP-N-acetyl-alpha-D-muramoyl-L-alanyl-D-glutamate</name>
        <dbReference type="ChEBI" id="CHEBI:83900"/>
    </ligand>
</feature>
<dbReference type="PANTHER" id="PTHR23135:SF4">
    <property type="entry name" value="UDP-N-ACETYLMURAMOYL-L-ALANYL-D-GLUTAMATE--2,6-DIAMINOPIMELATE LIGASE MURE HOMOLOG, CHLOROPLASTIC"/>
    <property type="match status" value="1"/>
</dbReference>
<dbReference type="GO" id="GO:0008360">
    <property type="term" value="P:regulation of cell shape"/>
    <property type="evidence" value="ECO:0007669"/>
    <property type="project" value="UniProtKB-KW"/>
</dbReference>
<dbReference type="InterPro" id="IPR036565">
    <property type="entry name" value="Mur-like_cat_sf"/>
</dbReference>
<dbReference type="SUPFAM" id="SSF53244">
    <property type="entry name" value="MurD-like peptide ligases, peptide-binding domain"/>
    <property type="match status" value="1"/>
</dbReference>
<keyword evidence="13" id="KW-0547">Nucleotide-binding</keyword>
<dbReference type="NCBIfam" id="NF001126">
    <property type="entry name" value="PRK00139.1-4"/>
    <property type="match status" value="1"/>
</dbReference>
<evidence type="ECO:0000256" key="11">
    <source>
        <dbReference type="ARBA" id="ARBA00076158"/>
    </source>
</evidence>
<evidence type="ECO:0000256" key="1">
    <source>
        <dbReference type="ARBA" id="ARBA00005898"/>
    </source>
</evidence>
<feature type="binding site" evidence="13">
    <location>
        <position position="466"/>
    </location>
    <ligand>
        <name>meso-2,6-diaminopimelate</name>
        <dbReference type="ChEBI" id="CHEBI:57791"/>
    </ligand>
</feature>
<protein>
    <recommendedName>
        <fullName evidence="9 13">UDP-N-acetylmuramoyl-L-alanyl-D-glutamate--2,6-diaminopimelate ligase</fullName>
        <ecNumber evidence="8 13">6.3.2.13</ecNumber>
    </recommendedName>
    <alternativeName>
        <fullName evidence="10 13">Meso-A2pm-adding enzyme</fullName>
    </alternativeName>
    <alternativeName>
        <fullName evidence="11 13">Meso-diaminopimelate-adding enzyme</fullName>
    </alternativeName>
    <alternativeName>
        <fullName evidence="12 13">UDP-MurNAc-L-Ala-D-Glu:meso-diaminopimelate ligase</fullName>
    </alternativeName>
    <alternativeName>
        <fullName evidence="13">UDP-MurNAc-tripeptide synthetase</fullName>
    </alternativeName>
    <alternativeName>
        <fullName evidence="13">UDP-N-acetylmuramyl-tripeptide synthetase</fullName>
    </alternativeName>
</protein>
<keyword evidence="4 13" id="KW-0573">Peptidoglycan synthesis</keyword>
<dbReference type="GO" id="GO:0051301">
    <property type="term" value="P:cell division"/>
    <property type="evidence" value="ECO:0007669"/>
    <property type="project" value="UniProtKB-KW"/>
</dbReference>
<feature type="binding site" evidence="13">
    <location>
        <position position="186"/>
    </location>
    <ligand>
        <name>UDP-N-acetyl-alpha-D-muramoyl-L-alanyl-D-glutamate</name>
        <dbReference type="ChEBI" id="CHEBI:83900"/>
    </ligand>
</feature>
<dbReference type="GO" id="GO:0008765">
    <property type="term" value="F:UDP-N-acetylmuramoylalanyl-D-glutamate-2,6-diaminopimelate ligase activity"/>
    <property type="evidence" value="ECO:0007669"/>
    <property type="project" value="UniProtKB-UniRule"/>
</dbReference>
<evidence type="ECO:0000259" key="15">
    <source>
        <dbReference type="Pfam" id="PF01225"/>
    </source>
</evidence>
<keyword evidence="3 13" id="KW-0133">Cell shape</keyword>
<dbReference type="GO" id="GO:0000287">
    <property type="term" value="F:magnesium ion binding"/>
    <property type="evidence" value="ECO:0007669"/>
    <property type="project" value="UniProtKB-UniRule"/>
</dbReference>
<dbReference type="NCBIfam" id="TIGR01085">
    <property type="entry name" value="murE"/>
    <property type="match status" value="1"/>
</dbReference>
<accession>A0A432VT28</accession>
<dbReference type="SUPFAM" id="SSF63418">
    <property type="entry name" value="MurE/MurF N-terminal domain"/>
    <property type="match status" value="1"/>
</dbReference>
<dbReference type="GO" id="GO:0005737">
    <property type="term" value="C:cytoplasm"/>
    <property type="evidence" value="ECO:0007669"/>
    <property type="project" value="UniProtKB-SubCell"/>
</dbReference>
<comment type="caution">
    <text evidence="18">The sequence shown here is derived from an EMBL/GenBank/DDBJ whole genome shotgun (WGS) entry which is preliminary data.</text>
</comment>
<comment type="cofactor">
    <cofactor evidence="13">
        <name>Mg(2+)</name>
        <dbReference type="ChEBI" id="CHEBI:18420"/>
    </cofactor>
</comment>
<comment type="function">
    <text evidence="13">Catalyzes the addition of meso-diaminopimelic acid to the nucleotide precursor UDP-N-acetylmuramoyl-L-alanyl-D-glutamate (UMAG) in the biosynthesis of bacterial cell-wall peptidoglycan.</text>
</comment>
<keyword evidence="13" id="KW-0067">ATP-binding</keyword>
<organism evidence="18 19">
    <name type="scientific">Aliidiomarina haloalkalitolerans</name>
    <dbReference type="NCBI Taxonomy" id="859059"/>
    <lineage>
        <taxon>Bacteria</taxon>
        <taxon>Pseudomonadati</taxon>
        <taxon>Pseudomonadota</taxon>
        <taxon>Gammaproteobacteria</taxon>
        <taxon>Alteromonadales</taxon>
        <taxon>Idiomarinaceae</taxon>
        <taxon>Aliidiomarina</taxon>
    </lineage>
</organism>
<keyword evidence="19" id="KW-1185">Reference proteome</keyword>
<dbReference type="NCBIfam" id="NF001124">
    <property type="entry name" value="PRK00139.1-2"/>
    <property type="match status" value="1"/>
</dbReference>
<proteinExistence type="inferred from homology"/>
<feature type="binding site" evidence="13">
    <location>
        <begin position="109"/>
        <end position="115"/>
    </location>
    <ligand>
        <name>ATP</name>
        <dbReference type="ChEBI" id="CHEBI:30616"/>
    </ligand>
</feature>
<keyword evidence="5 13" id="KW-0131">Cell cycle</keyword>
<evidence type="ECO:0000313" key="19">
    <source>
        <dbReference type="Proteomes" id="UP000288212"/>
    </source>
</evidence>
<dbReference type="NCBIfam" id="NF001123">
    <property type="entry name" value="PRK00139.1-1"/>
    <property type="match status" value="1"/>
</dbReference>
<feature type="binding site" evidence="13">
    <location>
        <position position="178"/>
    </location>
    <ligand>
        <name>UDP-N-acetyl-alpha-D-muramoyl-L-alanyl-D-glutamate</name>
        <dbReference type="ChEBI" id="CHEBI:83900"/>
    </ligand>
</feature>
<keyword evidence="13" id="KW-0963">Cytoplasm</keyword>
<feature type="binding site" evidence="13">
    <location>
        <begin position="411"/>
        <end position="414"/>
    </location>
    <ligand>
        <name>meso-2,6-diaminopimelate</name>
        <dbReference type="ChEBI" id="CHEBI:57791"/>
    </ligand>
</feature>
<dbReference type="PANTHER" id="PTHR23135">
    <property type="entry name" value="MUR LIGASE FAMILY MEMBER"/>
    <property type="match status" value="1"/>
</dbReference>
<evidence type="ECO:0000256" key="7">
    <source>
        <dbReference type="ARBA" id="ARBA00050251"/>
    </source>
</evidence>
<dbReference type="GO" id="GO:0071555">
    <property type="term" value="P:cell wall organization"/>
    <property type="evidence" value="ECO:0007669"/>
    <property type="project" value="UniProtKB-KW"/>
</dbReference>
<dbReference type="Gene3D" id="3.40.1390.10">
    <property type="entry name" value="MurE/MurF, N-terminal domain"/>
    <property type="match status" value="1"/>
</dbReference>
<evidence type="ECO:0000256" key="14">
    <source>
        <dbReference type="RuleBase" id="RU004135"/>
    </source>
</evidence>
<feature type="binding site" evidence="13">
    <location>
        <position position="24"/>
    </location>
    <ligand>
        <name>UDP-N-acetyl-alpha-D-muramoyl-L-alanyl-D-glutamate</name>
        <dbReference type="ChEBI" id="CHEBI:83900"/>
    </ligand>
</feature>
<evidence type="ECO:0000259" key="16">
    <source>
        <dbReference type="Pfam" id="PF02875"/>
    </source>
</evidence>
<dbReference type="EC" id="6.3.2.13" evidence="8 13"/>
<dbReference type="Pfam" id="PF08245">
    <property type="entry name" value="Mur_ligase_M"/>
    <property type="match status" value="1"/>
</dbReference>
<feature type="domain" description="Mur ligase N-terminal catalytic" evidence="15">
    <location>
        <begin position="19"/>
        <end position="94"/>
    </location>
</feature>
<feature type="binding site" evidence="13">
    <location>
        <position position="184"/>
    </location>
    <ligand>
        <name>UDP-N-acetyl-alpha-D-muramoyl-L-alanyl-D-glutamate</name>
        <dbReference type="ChEBI" id="CHEBI:83900"/>
    </ligand>
</feature>
<evidence type="ECO:0000256" key="12">
    <source>
        <dbReference type="ARBA" id="ARBA00081560"/>
    </source>
</evidence>
<keyword evidence="13" id="KW-0460">Magnesium</keyword>
<evidence type="ECO:0000256" key="13">
    <source>
        <dbReference type="HAMAP-Rule" id="MF_00208"/>
    </source>
</evidence>
<feature type="domain" description="Mur ligase C-terminal" evidence="16">
    <location>
        <begin position="338"/>
        <end position="468"/>
    </location>
</feature>
<evidence type="ECO:0000256" key="3">
    <source>
        <dbReference type="ARBA" id="ARBA00022960"/>
    </source>
</evidence>
<sequence>MKLARLLPHSPFPLPDVAISGLKLDSRKVTSGDAFIAVPGYETDGRDYIPAAISAGASVVLADMDEWTHGELDGVPLIGVPQLKQQVSAIAGAFYQHPSRRMRLIGVTGTNGKTTVSNLAAQLWQQLKPEAAVLGTIGSGLLKQLLPEKNTTPDAVTVQHRLAGFLAEGAQVVAMEVSSHALVQGRVEALNFDTAVATNISRDHLDYHGSMAAYEAAKKRLFTDFTARVQILNADDPKVAAWQQPGTLWFSLDAQRIGQPRTLVAKNIQYKHDGTGFTLVWSGHEADASQVEEIDVKTSLLGDFNVANVLAASLTVLGAGYALADVAGLIASLQAVPGRMETFGSAKQPLVLVDYAHTPDALEQVLVAARRHCTGKLWCVFGCGGDRDRGKRPQMGAVAARLADVVVVTDDNPRTEEPEQIIADIVSGMSSDGHSPANYHAHPGRADAVKWAIRQAQVGDVVVCAGKGHEDYQIIGRKTVAYDERQWVQDVLGGRV</sequence>
<comment type="pathway">
    <text evidence="13 14">Cell wall biogenesis; peptidoglycan biosynthesis.</text>
</comment>
<feature type="binding site" evidence="13">
    <location>
        <begin position="151"/>
        <end position="152"/>
    </location>
    <ligand>
        <name>UDP-N-acetyl-alpha-D-muramoyl-L-alanyl-D-glutamate</name>
        <dbReference type="ChEBI" id="CHEBI:83900"/>
    </ligand>
</feature>
<dbReference type="EMBL" id="PIPI01000005">
    <property type="protein sequence ID" value="RUO19588.1"/>
    <property type="molecule type" value="Genomic_DNA"/>
</dbReference>
<gene>
    <name evidence="13" type="primary">murE</name>
    <name evidence="18" type="ORF">CWE06_08085</name>
</gene>
<dbReference type="InterPro" id="IPR013221">
    <property type="entry name" value="Mur_ligase_cen"/>
</dbReference>
<comment type="similarity">
    <text evidence="1 13">Belongs to the MurCDEF family. MurE subfamily.</text>
</comment>
<dbReference type="InterPro" id="IPR004101">
    <property type="entry name" value="Mur_ligase_C"/>
</dbReference>
<dbReference type="Gene3D" id="3.90.190.20">
    <property type="entry name" value="Mur ligase, C-terminal domain"/>
    <property type="match status" value="1"/>
</dbReference>
<dbReference type="FunFam" id="3.90.190.20:FF:000006">
    <property type="entry name" value="UDP-N-acetylmuramoyl-L-alanyl-D-glutamate--2,6-diaminopimelate ligase"/>
    <property type="match status" value="1"/>
</dbReference>
<evidence type="ECO:0000256" key="8">
    <source>
        <dbReference type="ARBA" id="ARBA00066633"/>
    </source>
</evidence>
<dbReference type="InterPro" id="IPR005761">
    <property type="entry name" value="UDP-N-AcMur-Glu-dNH2Pim_ligase"/>
</dbReference>
<dbReference type="Pfam" id="PF01225">
    <property type="entry name" value="Mur_ligase"/>
    <property type="match status" value="1"/>
</dbReference>
<evidence type="ECO:0000313" key="18">
    <source>
        <dbReference type="EMBL" id="RUO19588.1"/>
    </source>
</evidence>
<comment type="PTM">
    <text evidence="13">Carboxylation is probably crucial for Mg(2+) binding and, consequently, for the gamma-phosphate positioning of ATP.</text>
</comment>
<feature type="binding site" evidence="13">
    <location>
        <position position="470"/>
    </location>
    <ligand>
        <name>meso-2,6-diaminopimelate</name>
        <dbReference type="ChEBI" id="CHEBI:57791"/>
    </ligand>
</feature>
<evidence type="ECO:0000256" key="6">
    <source>
        <dbReference type="ARBA" id="ARBA00023316"/>
    </source>
</evidence>
<feature type="binding site" evidence="13">
    <location>
        <position position="150"/>
    </location>
    <ligand>
        <name>UDP-N-acetyl-alpha-D-muramoyl-L-alanyl-D-glutamate</name>
        <dbReference type="ChEBI" id="CHEBI:83900"/>
    </ligand>
</feature>
<dbReference type="InterPro" id="IPR035911">
    <property type="entry name" value="MurE/MurF_N"/>
</dbReference>
<evidence type="ECO:0000256" key="5">
    <source>
        <dbReference type="ARBA" id="ARBA00023306"/>
    </source>
</evidence>
<evidence type="ECO:0000256" key="9">
    <source>
        <dbReference type="ARBA" id="ARBA00072883"/>
    </source>
</evidence>
<evidence type="ECO:0000256" key="2">
    <source>
        <dbReference type="ARBA" id="ARBA00022618"/>
    </source>
</evidence>
<feature type="modified residue" description="N6-carboxylysine" evidence="13">
    <location>
        <position position="218"/>
    </location>
</feature>
<keyword evidence="6 13" id="KW-0961">Cell wall biogenesis/degradation</keyword>
<name>A0A432VT28_9GAMM</name>
<dbReference type="SUPFAM" id="SSF53623">
    <property type="entry name" value="MurD-like peptide ligases, catalytic domain"/>
    <property type="match status" value="1"/>
</dbReference>
<keyword evidence="13 18" id="KW-0436">Ligase</keyword>
<evidence type="ECO:0000259" key="17">
    <source>
        <dbReference type="Pfam" id="PF08245"/>
    </source>
</evidence>
<dbReference type="HAMAP" id="MF_00208">
    <property type="entry name" value="MurE"/>
    <property type="match status" value="1"/>
</dbReference>
<dbReference type="OrthoDB" id="9800958at2"/>
<dbReference type="AlphaFoldDB" id="A0A432VT28"/>
<dbReference type="InterPro" id="IPR036615">
    <property type="entry name" value="Mur_ligase_C_dom_sf"/>
</dbReference>
<dbReference type="GO" id="GO:0005524">
    <property type="term" value="F:ATP binding"/>
    <property type="evidence" value="ECO:0007669"/>
    <property type="project" value="UniProtKB-UniRule"/>
</dbReference>
<feature type="binding site" evidence="13">
    <location>
        <position position="387"/>
    </location>
    <ligand>
        <name>meso-2,6-diaminopimelate</name>
        <dbReference type="ChEBI" id="CHEBI:57791"/>
    </ligand>
</feature>
<feature type="short sequence motif" description="Meso-diaminopimelate recognition motif" evidence="13">
    <location>
        <begin position="411"/>
        <end position="414"/>
    </location>
</feature>
<dbReference type="Gene3D" id="3.40.1190.10">
    <property type="entry name" value="Mur-like, catalytic domain"/>
    <property type="match status" value="1"/>
</dbReference>
<reference evidence="18 19" key="1">
    <citation type="journal article" date="2011" name="Front. Microbiol.">
        <title>Genomic signatures of strain selection and enhancement in Bacillus atrophaeus var. globigii, a historical biowarfare simulant.</title>
        <authorList>
            <person name="Gibbons H.S."/>
            <person name="Broomall S.M."/>
            <person name="McNew L.A."/>
            <person name="Daligault H."/>
            <person name="Chapman C."/>
            <person name="Bruce D."/>
            <person name="Karavis M."/>
            <person name="Krepps M."/>
            <person name="McGregor P.A."/>
            <person name="Hong C."/>
            <person name="Park K.H."/>
            <person name="Akmal A."/>
            <person name="Feldman A."/>
            <person name="Lin J.S."/>
            <person name="Chang W.E."/>
            <person name="Higgs B.W."/>
            <person name="Demirev P."/>
            <person name="Lindquist J."/>
            <person name="Liem A."/>
            <person name="Fochler E."/>
            <person name="Read T.D."/>
            <person name="Tapia R."/>
            <person name="Johnson S."/>
            <person name="Bishop-Lilly K.A."/>
            <person name="Detter C."/>
            <person name="Han C."/>
            <person name="Sozhamannan S."/>
            <person name="Rosenzweig C.N."/>
            <person name="Skowronski E.W."/>
        </authorList>
    </citation>
    <scope>NUCLEOTIDE SEQUENCE [LARGE SCALE GENOMIC DNA]</scope>
    <source>
        <strain evidence="18 19">AK5</strain>
    </source>
</reference>
<comment type="caution">
    <text evidence="13">Lacks conserved residue(s) required for the propagation of feature annotation.</text>
</comment>
<dbReference type="Proteomes" id="UP000288212">
    <property type="component" value="Unassembled WGS sequence"/>
</dbReference>
<evidence type="ECO:0000256" key="4">
    <source>
        <dbReference type="ARBA" id="ARBA00022984"/>
    </source>
</evidence>
<keyword evidence="2 13" id="KW-0132">Cell division</keyword>
<dbReference type="Pfam" id="PF02875">
    <property type="entry name" value="Mur_ligase_C"/>
    <property type="match status" value="1"/>
</dbReference>
<comment type="catalytic activity">
    <reaction evidence="7 13">
        <text>UDP-N-acetyl-alpha-D-muramoyl-L-alanyl-D-glutamate + meso-2,6-diaminopimelate + ATP = UDP-N-acetyl-alpha-D-muramoyl-L-alanyl-gamma-D-glutamyl-meso-2,6-diaminopimelate + ADP + phosphate + H(+)</text>
        <dbReference type="Rhea" id="RHEA:23676"/>
        <dbReference type="ChEBI" id="CHEBI:15378"/>
        <dbReference type="ChEBI" id="CHEBI:30616"/>
        <dbReference type="ChEBI" id="CHEBI:43474"/>
        <dbReference type="ChEBI" id="CHEBI:57791"/>
        <dbReference type="ChEBI" id="CHEBI:83900"/>
        <dbReference type="ChEBI" id="CHEBI:83905"/>
        <dbReference type="ChEBI" id="CHEBI:456216"/>
        <dbReference type="EC" id="6.3.2.13"/>
    </reaction>
</comment>
<dbReference type="GO" id="GO:0009252">
    <property type="term" value="P:peptidoglycan biosynthetic process"/>
    <property type="evidence" value="ECO:0007669"/>
    <property type="project" value="UniProtKB-UniRule"/>
</dbReference>
<dbReference type="InterPro" id="IPR000713">
    <property type="entry name" value="Mur_ligase_N"/>
</dbReference>
<feature type="domain" description="Mur ligase central" evidence="17">
    <location>
        <begin position="107"/>
        <end position="314"/>
    </location>
</feature>
<dbReference type="UniPathway" id="UPA00219"/>
<evidence type="ECO:0000256" key="10">
    <source>
        <dbReference type="ARBA" id="ARBA00075482"/>
    </source>
</evidence>